<dbReference type="Gene3D" id="2.160.20.120">
    <property type="match status" value="1"/>
</dbReference>
<dbReference type="PANTHER" id="PTHR34094">
    <property type="match status" value="1"/>
</dbReference>
<reference evidence="2 3" key="1">
    <citation type="submission" date="2019-08" db="EMBL/GenBank/DDBJ databases">
        <title>Bacillus genomes from the desert of Cuatro Cienegas, Coahuila.</title>
        <authorList>
            <person name="Olmedo-Alvarez G."/>
        </authorList>
    </citation>
    <scope>NUCLEOTIDE SEQUENCE [LARGE SCALE GENOMIC DNA]</scope>
    <source>
        <strain evidence="2 3">CH40_1T</strain>
    </source>
</reference>
<comment type="caution">
    <text evidence="2">The sequence shown here is derived from an EMBL/GenBank/DDBJ whole genome shotgun (WGS) entry which is preliminary data.</text>
</comment>
<gene>
    <name evidence="2" type="ORF">FZC79_08940</name>
</gene>
<proteinExistence type="predicted"/>
<dbReference type="EMBL" id="VTEH01000005">
    <property type="protein sequence ID" value="TYR75741.1"/>
    <property type="molecule type" value="Genomic_DNA"/>
</dbReference>
<dbReference type="Proteomes" id="UP000323317">
    <property type="component" value="Unassembled WGS sequence"/>
</dbReference>
<feature type="domain" description="DUF4097" evidence="1">
    <location>
        <begin position="22"/>
        <end position="289"/>
    </location>
</feature>
<dbReference type="RefSeq" id="WP_148946486.1">
    <property type="nucleotide sequence ID" value="NZ_VTEH01000005.1"/>
</dbReference>
<evidence type="ECO:0000313" key="2">
    <source>
        <dbReference type="EMBL" id="TYR75741.1"/>
    </source>
</evidence>
<evidence type="ECO:0000313" key="3">
    <source>
        <dbReference type="Proteomes" id="UP000323317"/>
    </source>
</evidence>
<protein>
    <submittedName>
        <fullName evidence="2">DUF4097 domain-containing protein</fullName>
    </submittedName>
</protein>
<evidence type="ECO:0000259" key="1">
    <source>
        <dbReference type="Pfam" id="PF13349"/>
    </source>
</evidence>
<dbReference type="AlphaFoldDB" id="A0A5D4KEK5"/>
<accession>A0A5D4KEK5</accession>
<dbReference type="Pfam" id="PF13349">
    <property type="entry name" value="DUF4097"/>
    <property type="match status" value="1"/>
</dbReference>
<organism evidence="2 3">
    <name type="scientific">Rossellomorea vietnamensis</name>
    <dbReference type="NCBI Taxonomy" id="218284"/>
    <lineage>
        <taxon>Bacteria</taxon>
        <taxon>Bacillati</taxon>
        <taxon>Bacillota</taxon>
        <taxon>Bacilli</taxon>
        <taxon>Bacillales</taxon>
        <taxon>Bacillaceae</taxon>
        <taxon>Rossellomorea</taxon>
    </lineage>
</organism>
<dbReference type="InterPro" id="IPR025164">
    <property type="entry name" value="Toastrack_DUF4097"/>
</dbReference>
<name>A0A5D4KEK5_9BACI</name>
<dbReference type="PANTHER" id="PTHR34094:SF1">
    <property type="entry name" value="PROTEIN FAM185A"/>
    <property type="match status" value="1"/>
</dbReference>
<sequence length="292" mass="31536">MLGFKKTEEIYREKIVEGSEVNALAIDTSSTEVILSPHASEDIKIELKGEVSPKLKDSIRMDVTQQGHALNVQVKIERDSGFSFGIEMIKLALSVQVPGKLYEEITVETSSGGVEASDLEGKKVKFTASSGEVDAARIKAHTEFKSKTNSGGIHLNRIEAPVIYAKANSGTVLLQNLTAADVHAKASSGNVIGKKWTGNITAESNSGGIDLHSAELTGNIEAEASSGDVMLYFDKKPQSFSLDFSGSSGEAHLELDGFQYEKKKDHRIKGKMGEGKHTIRVKTSSGDFDFRT</sequence>